<feature type="transmembrane region" description="Helical" evidence="1">
    <location>
        <begin position="67"/>
        <end position="85"/>
    </location>
</feature>
<dbReference type="PROSITE" id="PS51257">
    <property type="entry name" value="PROKAR_LIPOPROTEIN"/>
    <property type="match status" value="1"/>
</dbReference>
<organism evidence="3 4">
    <name type="scientific">Muraenolepis orangiensis</name>
    <name type="common">Patagonian moray cod</name>
    <dbReference type="NCBI Taxonomy" id="630683"/>
    <lineage>
        <taxon>Eukaryota</taxon>
        <taxon>Metazoa</taxon>
        <taxon>Chordata</taxon>
        <taxon>Craniata</taxon>
        <taxon>Vertebrata</taxon>
        <taxon>Euteleostomi</taxon>
        <taxon>Actinopterygii</taxon>
        <taxon>Neopterygii</taxon>
        <taxon>Teleostei</taxon>
        <taxon>Neoteleostei</taxon>
        <taxon>Acanthomorphata</taxon>
        <taxon>Zeiogadaria</taxon>
        <taxon>Gadariae</taxon>
        <taxon>Gadiformes</taxon>
        <taxon>Muraenolepidoidei</taxon>
        <taxon>Muraenolepididae</taxon>
        <taxon>Muraenolepis</taxon>
    </lineage>
</organism>
<dbReference type="AlphaFoldDB" id="A0A9Q0ETA5"/>
<evidence type="ECO:0000313" key="4">
    <source>
        <dbReference type="Proteomes" id="UP001148018"/>
    </source>
</evidence>
<keyword evidence="1" id="KW-0812">Transmembrane</keyword>
<proteinExistence type="predicted"/>
<comment type="caution">
    <text evidence="3">The sequence shown here is derived from an EMBL/GenBank/DDBJ whole genome shotgun (WGS) entry which is preliminary data.</text>
</comment>
<accession>A0A9Q0ETA5</accession>
<keyword evidence="4" id="KW-1185">Reference proteome</keyword>
<evidence type="ECO:0000256" key="1">
    <source>
        <dbReference type="SAM" id="Phobius"/>
    </source>
</evidence>
<keyword evidence="1" id="KW-0472">Membrane</keyword>
<gene>
    <name evidence="3" type="ORF">NHX12_019116</name>
</gene>
<protein>
    <submittedName>
        <fullName evidence="3">Uncharacterized protein</fullName>
    </submittedName>
</protein>
<dbReference type="Proteomes" id="UP001148018">
    <property type="component" value="Unassembled WGS sequence"/>
</dbReference>
<feature type="signal peptide" evidence="2">
    <location>
        <begin position="1"/>
        <end position="24"/>
    </location>
</feature>
<keyword evidence="2" id="KW-0732">Signal</keyword>
<feature type="chain" id="PRO_5040377037" evidence="2">
    <location>
        <begin position="25"/>
        <end position="88"/>
    </location>
</feature>
<sequence>MNKFGTFFIGFLLALHLASMLVSCKKDNESPMDKNSTGNSTGNYTGTATTAVGGTTTTGAKGGAECVRSAALLLLPAILAAFLFYGRR</sequence>
<evidence type="ECO:0000256" key="2">
    <source>
        <dbReference type="SAM" id="SignalP"/>
    </source>
</evidence>
<keyword evidence="1" id="KW-1133">Transmembrane helix</keyword>
<evidence type="ECO:0000313" key="3">
    <source>
        <dbReference type="EMBL" id="KAJ3612859.1"/>
    </source>
</evidence>
<dbReference type="EMBL" id="JANIIK010000035">
    <property type="protein sequence ID" value="KAJ3612859.1"/>
    <property type="molecule type" value="Genomic_DNA"/>
</dbReference>
<name>A0A9Q0ETA5_9TELE</name>
<reference evidence="3" key="1">
    <citation type="submission" date="2022-07" db="EMBL/GenBank/DDBJ databases">
        <title>Chromosome-level genome of Muraenolepis orangiensis.</title>
        <authorList>
            <person name="Kim J."/>
        </authorList>
    </citation>
    <scope>NUCLEOTIDE SEQUENCE</scope>
    <source>
        <strain evidence="3">KU_S4_2022</strain>
        <tissue evidence="3">Muscle</tissue>
    </source>
</reference>